<dbReference type="PROSITE" id="PS51257">
    <property type="entry name" value="PROKAR_LIPOPROTEIN"/>
    <property type="match status" value="1"/>
</dbReference>
<dbReference type="SUPFAM" id="SSF81296">
    <property type="entry name" value="E set domains"/>
    <property type="match status" value="1"/>
</dbReference>
<gene>
    <name evidence="2" type="ordered locus">Halhy_5559</name>
</gene>
<reference key="2">
    <citation type="submission" date="2011-04" db="EMBL/GenBank/DDBJ databases">
        <title>Complete sequence of chromosome of Haliscomenobacter hydrossis DSM 1100.</title>
        <authorList>
            <consortium name="US DOE Joint Genome Institute (JGI-PGF)"/>
            <person name="Lucas S."/>
            <person name="Han J."/>
            <person name="Lapidus A."/>
            <person name="Bruce D."/>
            <person name="Goodwin L."/>
            <person name="Pitluck S."/>
            <person name="Peters L."/>
            <person name="Kyrpides N."/>
            <person name="Mavromatis K."/>
            <person name="Ivanova N."/>
            <person name="Ovchinnikova G."/>
            <person name="Pagani I."/>
            <person name="Daligault H."/>
            <person name="Detter J.C."/>
            <person name="Han C."/>
            <person name="Land M."/>
            <person name="Hauser L."/>
            <person name="Markowitz V."/>
            <person name="Cheng J.-F."/>
            <person name="Hugenholtz P."/>
            <person name="Woyke T."/>
            <person name="Wu D."/>
            <person name="Verbarg S."/>
            <person name="Frueling A."/>
            <person name="Brambilla E."/>
            <person name="Klenk H.-P."/>
            <person name="Eisen J.A."/>
        </authorList>
    </citation>
    <scope>NUCLEOTIDE SEQUENCE</scope>
    <source>
        <strain>DSM 1100</strain>
    </source>
</reference>
<dbReference type="CDD" id="cd00102">
    <property type="entry name" value="IPT"/>
    <property type="match status" value="1"/>
</dbReference>
<dbReference type="Gene3D" id="2.60.120.430">
    <property type="entry name" value="Galactose-binding lectin"/>
    <property type="match status" value="1"/>
</dbReference>
<protein>
    <recommendedName>
        <fullName evidence="1">Surface glycan-binding protein B xyloglucan binding domain-containing protein</fullName>
    </recommendedName>
</protein>
<dbReference type="eggNOG" id="ENOG502Z9S1">
    <property type="taxonomic scope" value="Bacteria"/>
</dbReference>
<dbReference type="Proteomes" id="UP000008461">
    <property type="component" value="Chromosome"/>
</dbReference>
<proteinExistence type="predicted"/>
<dbReference type="RefSeq" id="WP_013767913.1">
    <property type="nucleotide sequence ID" value="NC_015510.1"/>
</dbReference>
<dbReference type="STRING" id="760192.Halhy_5559"/>
<dbReference type="Gene3D" id="2.60.40.10">
    <property type="entry name" value="Immunoglobulins"/>
    <property type="match status" value="2"/>
</dbReference>
<dbReference type="GO" id="GO:0030247">
    <property type="term" value="F:polysaccharide binding"/>
    <property type="evidence" value="ECO:0007669"/>
    <property type="project" value="InterPro"/>
</dbReference>
<accession>F4KTK9</accession>
<feature type="domain" description="Surface glycan-binding protein B xyloglucan binding" evidence="1">
    <location>
        <begin position="203"/>
        <end position="395"/>
    </location>
</feature>
<dbReference type="AlphaFoldDB" id="F4KTK9"/>
<dbReference type="InterPro" id="IPR040475">
    <property type="entry name" value="SGBP_B_XBD"/>
</dbReference>
<dbReference type="HOGENOM" id="CLU_719114_0_0_10"/>
<dbReference type="Pfam" id="PF18329">
    <property type="entry name" value="SGBP_B_XBD"/>
    <property type="match status" value="1"/>
</dbReference>
<sequence>MKSFFSYTALFMVLALSIFSCKKDDNDAASTGTPVVKYIRITDPRAGDSLVVGAFMGGLIAIVGENLQNTRELWFNDQKANLSPTYITNKTILVNVPSTVPSIVTNKMRFVFADGSELLHDFSVNVPAPTLTGIKCEYVPAGGIVELVGDFFFEPKVFFTDNVAAELVSITKTKLEVRVPAGAKPGPITIQTNFGKVKSRFFFRDNRNIILDYDSKLHETWTAPVTAASADPLVTGCDGSYAMFKHKANGAWQWTNELTMQYWATRGRGRVPVATGSINDLTLKFECNVPIEWKDVRMEMFFGPYADDHGRDAAGTAIARWKPWKEGPFKTNGWVTISIPLTEFKYGKDDSDTDEIGTRKIENLSNLTNVVFMLFGPANGANPVQIAIDNIRIVQN</sequence>
<dbReference type="InterPro" id="IPR013783">
    <property type="entry name" value="Ig-like_fold"/>
</dbReference>
<reference evidence="2 3" key="1">
    <citation type="journal article" date="2011" name="Stand. Genomic Sci.">
        <title>Complete genome sequence of Haliscomenobacter hydrossis type strain (O).</title>
        <authorList>
            <consortium name="US DOE Joint Genome Institute (JGI-PGF)"/>
            <person name="Daligault H."/>
            <person name="Lapidus A."/>
            <person name="Zeytun A."/>
            <person name="Nolan M."/>
            <person name="Lucas S."/>
            <person name="Del Rio T.G."/>
            <person name="Tice H."/>
            <person name="Cheng J.F."/>
            <person name="Tapia R."/>
            <person name="Han C."/>
            <person name="Goodwin L."/>
            <person name="Pitluck S."/>
            <person name="Liolios K."/>
            <person name="Pagani I."/>
            <person name="Ivanova N."/>
            <person name="Huntemann M."/>
            <person name="Mavromatis K."/>
            <person name="Mikhailova N."/>
            <person name="Pati A."/>
            <person name="Chen A."/>
            <person name="Palaniappan K."/>
            <person name="Land M."/>
            <person name="Hauser L."/>
            <person name="Brambilla E.M."/>
            <person name="Rohde M."/>
            <person name="Verbarg S."/>
            <person name="Goker M."/>
            <person name="Bristow J."/>
            <person name="Eisen J.A."/>
            <person name="Markowitz V."/>
            <person name="Hugenholtz P."/>
            <person name="Kyrpides N.C."/>
            <person name="Klenk H.P."/>
            <person name="Woyke T."/>
        </authorList>
    </citation>
    <scope>NUCLEOTIDE SEQUENCE [LARGE SCALE GENOMIC DNA]</scope>
    <source>
        <strain evidence="3">ATCC 27775 / DSM 1100 / LMG 10767 / O</strain>
    </source>
</reference>
<evidence type="ECO:0000313" key="3">
    <source>
        <dbReference type="Proteomes" id="UP000008461"/>
    </source>
</evidence>
<keyword evidence="3" id="KW-1185">Reference proteome</keyword>
<dbReference type="InterPro" id="IPR014756">
    <property type="entry name" value="Ig_E-set"/>
</dbReference>
<organism evidence="2 3">
    <name type="scientific">Haliscomenobacter hydrossis (strain ATCC 27775 / DSM 1100 / LMG 10767 / O)</name>
    <dbReference type="NCBI Taxonomy" id="760192"/>
    <lineage>
        <taxon>Bacteria</taxon>
        <taxon>Pseudomonadati</taxon>
        <taxon>Bacteroidota</taxon>
        <taxon>Saprospiria</taxon>
        <taxon>Saprospirales</taxon>
        <taxon>Haliscomenobacteraceae</taxon>
        <taxon>Haliscomenobacter</taxon>
    </lineage>
</organism>
<evidence type="ECO:0000259" key="1">
    <source>
        <dbReference type="Pfam" id="PF18329"/>
    </source>
</evidence>
<dbReference type="EMBL" id="CP002691">
    <property type="protein sequence ID" value="AEE53383.1"/>
    <property type="molecule type" value="Genomic_DNA"/>
</dbReference>
<dbReference type="OrthoDB" id="660167at2"/>
<evidence type="ECO:0000313" key="2">
    <source>
        <dbReference type="EMBL" id="AEE53383.1"/>
    </source>
</evidence>
<name>F4KTK9_HALH1</name>
<dbReference type="KEGG" id="hhy:Halhy_5559"/>